<dbReference type="GO" id="GO:0005829">
    <property type="term" value="C:cytosol"/>
    <property type="evidence" value="ECO:0007669"/>
    <property type="project" value="TreeGrafter"/>
</dbReference>
<organism evidence="3 4">
    <name type="scientific">Candidatus Pseudomonas phytovorans</name>
    <dbReference type="NCBI Taxonomy" id="3121377"/>
    <lineage>
        <taxon>Bacteria</taxon>
        <taxon>Pseudomonadati</taxon>
        <taxon>Pseudomonadota</taxon>
        <taxon>Gammaproteobacteria</taxon>
        <taxon>Pseudomonadales</taxon>
        <taxon>Pseudomonadaceae</taxon>
        <taxon>Pseudomonas</taxon>
    </lineage>
</organism>
<dbReference type="PANTHER" id="PTHR43418">
    <property type="entry name" value="MULTIFUNCTIONAL TRYPTOPHAN BIOSYNTHESIS PROTEIN-RELATED"/>
    <property type="match status" value="1"/>
</dbReference>
<evidence type="ECO:0000256" key="1">
    <source>
        <dbReference type="ARBA" id="ARBA00022962"/>
    </source>
</evidence>
<dbReference type="CDD" id="cd01743">
    <property type="entry name" value="GATase1_Anthranilate_Synthase"/>
    <property type="match status" value="1"/>
</dbReference>
<dbReference type="EMBL" id="CP119325">
    <property type="protein sequence ID" value="WEK31361.1"/>
    <property type="molecule type" value="Genomic_DNA"/>
</dbReference>
<dbReference type="NCBIfam" id="TIGR00566">
    <property type="entry name" value="trpG_papA"/>
    <property type="match status" value="1"/>
</dbReference>
<name>A0AAJ5WGE9_9PSED</name>
<sequence>MKTLIVDNFDSFTYNLFQFMGQVCGEEPDVFTNDVSPADIDLDRYAAIIISPGPGTPARKADIGLSEDVIRDARVPVLGVCLGHQCMAHLHGMDVVHAPEPMHGRLSRISHDGQGVFAGLPADLTVVRYHSLMVRQVKSPFVVSAWDQSGMIHGIRHKDRPLHGIQFHPESICTEAGLQMLGNFRDLAHQHHAGLCR</sequence>
<dbReference type="InterPro" id="IPR006221">
    <property type="entry name" value="TrpG/PapA_dom"/>
</dbReference>
<dbReference type="FunFam" id="3.40.50.880:FF:000003">
    <property type="entry name" value="Anthranilate synthase component II"/>
    <property type="match status" value="1"/>
</dbReference>
<evidence type="ECO:0000313" key="3">
    <source>
        <dbReference type="EMBL" id="WEK31361.1"/>
    </source>
</evidence>
<dbReference type="GO" id="GO:0000162">
    <property type="term" value="P:L-tryptophan biosynthetic process"/>
    <property type="evidence" value="ECO:0007669"/>
    <property type="project" value="TreeGrafter"/>
</dbReference>
<dbReference type="PROSITE" id="PS51273">
    <property type="entry name" value="GATASE_TYPE_1"/>
    <property type="match status" value="1"/>
</dbReference>
<dbReference type="GO" id="GO:0004049">
    <property type="term" value="F:anthranilate synthase activity"/>
    <property type="evidence" value="ECO:0007669"/>
    <property type="project" value="TreeGrafter"/>
</dbReference>
<dbReference type="SUPFAM" id="SSF52317">
    <property type="entry name" value="Class I glutamine amidotransferase-like"/>
    <property type="match status" value="1"/>
</dbReference>
<dbReference type="PRINTS" id="PR00096">
    <property type="entry name" value="GATASE"/>
</dbReference>
<dbReference type="PRINTS" id="PR00097">
    <property type="entry name" value="ANTSNTHASEII"/>
</dbReference>
<dbReference type="AlphaFoldDB" id="A0AAJ5WGE9"/>
<dbReference type="PRINTS" id="PR00099">
    <property type="entry name" value="CPSGATASE"/>
</dbReference>
<dbReference type="Proteomes" id="UP001216329">
    <property type="component" value="Chromosome"/>
</dbReference>
<dbReference type="Pfam" id="PF00117">
    <property type="entry name" value="GATase"/>
    <property type="match status" value="1"/>
</dbReference>
<evidence type="ECO:0000313" key="4">
    <source>
        <dbReference type="Proteomes" id="UP001216329"/>
    </source>
</evidence>
<accession>A0AAJ5WGE9</accession>
<dbReference type="InterPro" id="IPR050472">
    <property type="entry name" value="Anth_synth/Amidotransfase"/>
</dbReference>
<feature type="domain" description="Glutamine amidotransferase" evidence="2">
    <location>
        <begin position="4"/>
        <end position="184"/>
    </location>
</feature>
<proteinExistence type="predicted"/>
<dbReference type="Gene3D" id="3.40.50.880">
    <property type="match status" value="1"/>
</dbReference>
<dbReference type="InterPro" id="IPR029062">
    <property type="entry name" value="Class_I_gatase-like"/>
</dbReference>
<evidence type="ECO:0000259" key="2">
    <source>
        <dbReference type="Pfam" id="PF00117"/>
    </source>
</evidence>
<dbReference type="PANTHER" id="PTHR43418:SF4">
    <property type="entry name" value="MULTIFUNCTIONAL TRYPTOPHAN BIOSYNTHESIS PROTEIN"/>
    <property type="match status" value="1"/>
</dbReference>
<reference evidence="3" key="1">
    <citation type="submission" date="2023-03" db="EMBL/GenBank/DDBJ databases">
        <title>Andean soil-derived lignocellulolytic bacterial consortium as a source of novel taxa and putative plastic-active enzymes.</title>
        <authorList>
            <person name="Diaz-Garcia L."/>
            <person name="Chuvochina M."/>
            <person name="Feuerriegel G."/>
            <person name="Bunk B."/>
            <person name="Sproer C."/>
            <person name="Streit W.R."/>
            <person name="Rodriguez L.M."/>
            <person name="Overmann J."/>
            <person name="Jimenez D.J."/>
        </authorList>
    </citation>
    <scope>NUCLEOTIDE SEQUENCE</scope>
    <source>
        <strain evidence="3">MAG 876</strain>
    </source>
</reference>
<gene>
    <name evidence="3" type="ORF">P0Y58_03965</name>
</gene>
<dbReference type="InterPro" id="IPR017926">
    <property type="entry name" value="GATASE"/>
</dbReference>
<keyword evidence="1" id="KW-0315">Glutamine amidotransferase</keyword>
<protein>
    <submittedName>
        <fullName evidence="3">Aminodeoxychorismate/anthranilate synthase component II</fullName>
    </submittedName>
</protein>